<evidence type="ECO:0000313" key="1">
    <source>
        <dbReference type="EMBL" id="MBJ7632535.1"/>
    </source>
</evidence>
<reference evidence="2" key="1">
    <citation type="submission" date="2020-02" db="EMBL/GenBank/DDBJ databases">
        <authorList>
            <person name="Fontana A."/>
            <person name="Patrone V."/>
            <person name="Morelli L."/>
        </authorList>
    </citation>
    <scope>NUCLEOTIDE SEQUENCE</scope>
    <source>
        <strain evidence="1">CCUG 30943</strain>
        <strain evidence="2">CCUG 43002</strain>
    </source>
</reference>
<dbReference type="AlphaFoldDB" id="A0AA46F6G8"/>
<evidence type="ECO:0008006" key="4">
    <source>
        <dbReference type="Google" id="ProtNLM"/>
    </source>
</evidence>
<dbReference type="EMBL" id="JAAOCP010000004">
    <property type="protein sequence ID" value="MBJ7638671.1"/>
    <property type="molecule type" value="Genomic_DNA"/>
</dbReference>
<keyword evidence="3" id="KW-1185">Reference proteome</keyword>
<evidence type="ECO:0000313" key="3">
    <source>
        <dbReference type="Proteomes" id="UP000728106"/>
    </source>
</evidence>
<gene>
    <name evidence="2" type="ORF">HAU20_04625</name>
    <name evidence="1" type="ORF">HAU43_05475</name>
</gene>
<name>A0AA46F6G8_WEICO</name>
<reference evidence="2 3" key="2">
    <citation type="journal article" date="2021" name="Int. J. Food Microbiol.">
        <title>Safety demonstration of a microbial species for use in the food chain: Weissella confusa.</title>
        <authorList>
            <person name="Bourdichon F."/>
            <person name="Patrone V."/>
            <person name="Fontana A."/>
            <person name="Milani G."/>
            <person name="Morelli L."/>
        </authorList>
    </citation>
    <scope>NUCLEOTIDE SEQUENCE [LARGE SCALE GENOMIC DNA]</scope>
    <source>
        <strain evidence="1">CCUG 30943</strain>
        <strain evidence="2 3">CCUG 43002</strain>
    </source>
</reference>
<comment type="caution">
    <text evidence="2">The sequence shown here is derived from an EMBL/GenBank/DDBJ whole genome shotgun (WGS) entry which is preliminary data.</text>
</comment>
<protein>
    <recommendedName>
        <fullName evidence="4">DUF1828 domain-containing protein</fullName>
    </recommendedName>
</protein>
<sequence>MAEMIRIDTDVLDNTGEAVPLYVYQTVSLLGERVAITDGGYFVEDLLNAKGQSELSDNDVKRIKALLKGTPMTFDTRNHVLRLKCSVKEADANITLATKVLERLQNATK</sequence>
<dbReference type="RefSeq" id="WP_003610355.1">
    <property type="nucleotide sequence ID" value="NZ_BJZE01000023.1"/>
</dbReference>
<accession>A0AA46F6G8</accession>
<proteinExistence type="predicted"/>
<dbReference type="EMBL" id="JAAOCX010000005">
    <property type="protein sequence ID" value="MBJ7632535.1"/>
    <property type="molecule type" value="Genomic_DNA"/>
</dbReference>
<dbReference type="Proteomes" id="UP000808038">
    <property type="component" value="Unassembled WGS sequence"/>
</dbReference>
<dbReference type="Proteomes" id="UP000728106">
    <property type="component" value="Unassembled WGS sequence"/>
</dbReference>
<organism evidence="2 3">
    <name type="scientific">Weissella confusa</name>
    <name type="common">Lactobacillus confusus</name>
    <dbReference type="NCBI Taxonomy" id="1583"/>
    <lineage>
        <taxon>Bacteria</taxon>
        <taxon>Bacillati</taxon>
        <taxon>Bacillota</taxon>
        <taxon>Bacilli</taxon>
        <taxon>Lactobacillales</taxon>
        <taxon>Lactobacillaceae</taxon>
        <taxon>Weissella</taxon>
    </lineage>
</organism>
<evidence type="ECO:0000313" key="2">
    <source>
        <dbReference type="EMBL" id="MBJ7638671.1"/>
    </source>
</evidence>